<name>A0A2H3SW67_FUSOX</name>
<keyword evidence="2" id="KW-0539">Nucleus</keyword>
<evidence type="ECO:0000313" key="6">
    <source>
        <dbReference type="Proteomes" id="UP000219369"/>
    </source>
</evidence>
<proteinExistence type="predicted"/>
<dbReference type="Proteomes" id="UP000219369">
    <property type="component" value="Unassembled WGS sequence"/>
</dbReference>
<dbReference type="SUPFAM" id="SSF46689">
    <property type="entry name" value="Homeodomain-like"/>
    <property type="match status" value="1"/>
</dbReference>
<evidence type="ECO:0000256" key="1">
    <source>
        <dbReference type="ARBA" id="ARBA00023125"/>
    </source>
</evidence>
<dbReference type="InterPro" id="IPR009057">
    <property type="entry name" value="Homeodomain-like_sf"/>
</dbReference>
<dbReference type="InterPro" id="IPR006600">
    <property type="entry name" value="HTH_CenpB_DNA-bd_dom"/>
</dbReference>
<dbReference type="Pfam" id="PF03221">
    <property type="entry name" value="HTH_Tnp_Tc5"/>
    <property type="match status" value="1"/>
</dbReference>
<evidence type="ECO:0000259" key="4">
    <source>
        <dbReference type="Pfam" id="PF05225"/>
    </source>
</evidence>
<protein>
    <submittedName>
        <fullName evidence="5">Related to transposase</fullName>
    </submittedName>
</protein>
<feature type="domain" description="HTH psq-type" evidence="4">
    <location>
        <begin position="8"/>
        <end position="49"/>
    </location>
</feature>
<evidence type="ECO:0000256" key="2">
    <source>
        <dbReference type="ARBA" id="ARBA00023242"/>
    </source>
</evidence>
<sequence>MSQSFKESQIILALQAYQADPKLSLRCAAKIYDVSFDALNRRHHGIPARKDYIPSSRKLSNLEEEVIVQYILNLDSRGFPPRHYDIKEMANRLLTDRDALPVSKR</sequence>
<dbReference type="InterPro" id="IPR007889">
    <property type="entry name" value="HTH_Psq"/>
</dbReference>
<keyword evidence="1" id="KW-0238">DNA-binding</keyword>
<accession>A0A2H3SW67</accession>
<reference evidence="6" key="1">
    <citation type="submission" date="2016-09" db="EMBL/GenBank/DDBJ databases">
        <authorList>
            <person name="Guldener U."/>
        </authorList>
    </citation>
    <scope>NUCLEOTIDE SEQUENCE [LARGE SCALE GENOMIC DNA]</scope>
    <source>
        <strain evidence="6">V64-1</strain>
    </source>
</reference>
<dbReference type="Pfam" id="PF05225">
    <property type="entry name" value="HTH_psq"/>
    <property type="match status" value="1"/>
</dbReference>
<gene>
    <name evidence="5" type="ORF">FRV6_04921</name>
</gene>
<evidence type="ECO:0000259" key="3">
    <source>
        <dbReference type="Pfam" id="PF03221"/>
    </source>
</evidence>
<evidence type="ECO:0000313" key="5">
    <source>
        <dbReference type="EMBL" id="SCO80708.1"/>
    </source>
</evidence>
<dbReference type="AlphaFoldDB" id="A0A2H3SW67"/>
<feature type="domain" description="HTH CENPB-type" evidence="3">
    <location>
        <begin position="62"/>
        <end position="96"/>
    </location>
</feature>
<dbReference type="GO" id="GO:0003677">
    <property type="term" value="F:DNA binding"/>
    <property type="evidence" value="ECO:0007669"/>
    <property type="project" value="UniProtKB-KW"/>
</dbReference>
<dbReference type="OrthoDB" id="5098525at2759"/>
<organism evidence="5 6">
    <name type="scientific">Fusarium oxysporum</name>
    <name type="common">Fusarium vascular wilt</name>
    <dbReference type="NCBI Taxonomy" id="5507"/>
    <lineage>
        <taxon>Eukaryota</taxon>
        <taxon>Fungi</taxon>
        <taxon>Dikarya</taxon>
        <taxon>Ascomycota</taxon>
        <taxon>Pezizomycotina</taxon>
        <taxon>Sordariomycetes</taxon>
        <taxon>Hypocreomycetidae</taxon>
        <taxon>Hypocreales</taxon>
        <taxon>Nectriaceae</taxon>
        <taxon>Fusarium</taxon>
        <taxon>Fusarium oxysporum species complex</taxon>
    </lineage>
</organism>
<dbReference type="EMBL" id="FMJY01000003">
    <property type="protein sequence ID" value="SCO80708.1"/>
    <property type="molecule type" value="Genomic_DNA"/>
</dbReference>
<dbReference type="VEuPathDB" id="FungiDB:FOXG_19687"/>